<dbReference type="Pfam" id="PF14218">
    <property type="entry name" value="COP23"/>
    <property type="match status" value="1"/>
</dbReference>
<dbReference type="RefSeq" id="WP_106289153.1">
    <property type="nucleotide sequence ID" value="NZ_CAWNTC010000069.1"/>
</dbReference>
<dbReference type="EMBL" id="PVWJ01000061">
    <property type="protein sequence ID" value="PSB02421.1"/>
    <property type="molecule type" value="Genomic_DNA"/>
</dbReference>
<evidence type="ECO:0000313" key="1">
    <source>
        <dbReference type="EMBL" id="PSB02421.1"/>
    </source>
</evidence>
<sequence>MNQYTKFTLALGKILGLAGLMAMTTTVLMPGTSLAKGDRFFCGTARVAGKKVPATYAFTPGQGNIPMIVWVRNDFAGSTSARQRCHAVARRFQTHYENRTLKYIRTGMVSAYPVICIANVRGGACPENQVLVTLNPGTNSSLVLSQLLDVRSRSAGRAVYLSGEDGIFYEEGEAYIDVEQLLELAPSADTESSQ</sequence>
<dbReference type="InterPro" id="IPR025478">
    <property type="entry name" value="COP23"/>
</dbReference>
<dbReference type="OrthoDB" id="490444at2"/>
<protein>
    <submittedName>
        <fullName evidence="1">Uncharacterized protein</fullName>
    </submittedName>
</protein>
<accession>A0A2T1C2D1</accession>
<name>A0A2T1C2D1_9CYAN</name>
<gene>
    <name evidence="1" type="ORF">C7B64_13350</name>
</gene>
<evidence type="ECO:0000313" key="2">
    <source>
        <dbReference type="Proteomes" id="UP000238762"/>
    </source>
</evidence>
<comment type="caution">
    <text evidence="1">The sequence shown here is derived from an EMBL/GenBank/DDBJ whole genome shotgun (WGS) entry which is preliminary data.</text>
</comment>
<proteinExistence type="predicted"/>
<dbReference type="AlphaFoldDB" id="A0A2T1C2D1"/>
<organism evidence="1 2">
    <name type="scientific">Merismopedia glauca CCAP 1448/3</name>
    <dbReference type="NCBI Taxonomy" id="1296344"/>
    <lineage>
        <taxon>Bacteria</taxon>
        <taxon>Bacillati</taxon>
        <taxon>Cyanobacteriota</taxon>
        <taxon>Cyanophyceae</taxon>
        <taxon>Synechococcales</taxon>
        <taxon>Merismopediaceae</taxon>
        <taxon>Merismopedia</taxon>
    </lineage>
</organism>
<keyword evidence="2" id="KW-1185">Reference proteome</keyword>
<dbReference type="Proteomes" id="UP000238762">
    <property type="component" value="Unassembled WGS sequence"/>
</dbReference>
<reference evidence="1 2" key="1">
    <citation type="submission" date="2018-02" db="EMBL/GenBank/DDBJ databases">
        <authorList>
            <person name="Cohen D.B."/>
            <person name="Kent A.D."/>
        </authorList>
    </citation>
    <scope>NUCLEOTIDE SEQUENCE [LARGE SCALE GENOMIC DNA]</scope>
    <source>
        <strain evidence="1 2">CCAP 1448/3</strain>
    </source>
</reference>
<reference evidence="1 2" key="2">
    <citation type="submission" date="2018-03" db="EMBL/GenBank/DDBJ databases">
        <title>The ancient ancestry and fast evolution of plastids.</title>
        <authorList>
            <person name="Moore K.R."/>
            <person name="Magnabosco C."/>
            <person name="Momper L."/>
            <person name="Gold D.A."/>
            <person name="Bosak T."/>
            <person name="Fournier G.P."/>
        </authorList>
    </citation>
    <scope>NUCLEOTIDE SEQUENCE [LARGE SCALE GENOMIC DNA]</scope>
    <source>
        <strain evidence="1 2">CCAP 1448/3</strain>
    </source>
</reference>